<dbReference type="PANTHER" id="PTHR33223:SF8">
    <property type="entry name" value="OS04G0172440 PROTEIN"/>
    <property type="match status" value="1"/>
</dbReference>
<dbReference type="Pfam" id="PF03732">
    <property type="entry name" value="Retrotrans_gag"/>
    <property type="match status" value="1"/>
</dbReference>
<dbReference type="InterPro" id="IPR005162">
    <property type="entry name" value="Retrotrans_gag_dom"/>
</dbReference>
<accession>Q2QWR5</accession>
<reference evidence="2" key="1">
    <citation type="journal article" date="2005" name="BMC Biol.">
        <title>The sequence of rice chromosomes 11 and 12, rich in disease resistance genes and recent gene duplications.</title>
        <authorList>
            <consortium name="The rice chromosomes 11 and 12 sequencing consortia"/>
        </authorList>
    </citation>
    <scope>NUCLEOTIDE SEQUENCE [LARGE SCALE GENOMIC DNA]</scope>
</reference>
<dbReference type="PANTHER" id="PTHR33223">
    <property type="entry name" value="CCHC-TYPE DOMAIN-CONTAINING PROTEIN"/>
    <property type="match status" value="1"/>
</dbReference>
<sequence>MSYYVDPRTSAPQYPLYPVYGYPPSTVAHQVGGLGAQGSSAMTSSFVDNRVNIGPIQGIPASTMLVWTQVGEIVFPVYTTVPISAGPSITRDENAVIINSDDPKSKNPPAVAENGTSTSYKLEKIPSAAEPCPSDKDCEPTRTTSELTKSWCPIHKSRKHNLQAYWVFLNVQAKIRACKERGIQRTSPTRDVYCPIHKTKNHDFSSCKVFLCAMKTTLPKVQQSGTCLEDTDKEQGATLTSDRFVGVIDIDPRKPSVLHLLEDYGLSSSSTPRDVFAIGGTSTSAQANAEAENQTATPAQHLGTVNTILREAPYDPVLNDDLARWTERLWESVANLSNTFEEAATRAQLERSTADGADAFNRSLHDVRWPERFRPGAIEKYDGSTDPEEFLQVYSTVLYAARADDNVLAYNLPTTLKGSAHSWLMHLPPYSISSWADLWQQFVTNFQGTYKRHAIEDDLHALTQNQGESLRDYVRRFNECRNTIPDITDASVIRAFKTDVRDRYTI</sequence>
<dbReference type="EMBL" id="DP000011">
    <property type="protein sequence ID" value="ABA95992.1"/>
    <property type="molecule type" value="Genomic_DNA"/>
</dbReference>
<name>Q2QWR5_ORYSJ</name>
<reference evidence="2" key="3">
    <citation type="submission" date="2006-01" db="EMBL/GenBank/DDBJ databases">
        <authorList>
            <person name="Buell R."/>
        </authorList>
    </citation>
    <scope>NUCLEOTIDE SEQUENCE</scope>
</reference>
<gene>
    <name evidence="2" type="ordered locus">LOC_Os12g08470</name>
</gene>
<evidence type="ECO:0000259" key="1">
    <source>
        <dbReference type="Pfam" id="PF03732"/>
    </source>
</evidence>
<organism evidence="2">
    <name type="scientific">Oryza sativa subsp. japonica</name>
    <name type="common">Rice</name>
    <dbReference type="NCBI Taxonomy" id="39947"/>
    <lineage>
        <taxon>Eukaryota</taxon>
        <taxon>Viridiplantae</taxon>
        <taxon>Streptophyta</taxon>
        <taxon>Embryophyta</taxon>
        <taxon>Tracheophyta</taxon>
        <taxon>Spermatophyta</taxon>
        <taxon>Magnoliopsida</taxon>
        <taxon>Liliopsida</taxon>
        <taxon>Poales</taxon>
        <taxon>Poaceae</taxon>
        <taxon>BOP clade</taxon>
        <taxon>Oryzoideae</taxon>
        <taxon>Oryzeae</taxon>
        <taxon>Oryzinae</taxon>
        <taxon>Oryza</taxon>
        <taxon>Oryza sativa</taxon>
    </lineage>
</organism>
<feature type="domain" description="Retrotransposon gag" evidence="1">
    <location>
        <begin position="413"/>
        <end position="497"/>
    </location>
</feature>
<proteinExistence type="predicted"/>
<evidence type="ECO:0000313" key="2">
    <source>
        <dbReference type="EMBL" id="ABA95992.1"/>
    </source>
</evidence>
<protein>
    <submittedName>
        <fullName evidence="2">Retrotransposon protein, putative, unclassified</fullName>
    </submittedName>
</protein>
<dbReference type="AlphaFoldDB" id="Q2QWR5"/>
<reference evidence="2" key="2">
    <citation type="submission" date="2005-04" db="EMBL/GenBank/DDBJ databases">
        <authorList>
            <person name="Buell C.R."/>
            <person name="Wing R.A."/>
            <person name="McCombie W.A."/>
            <person name="Ouyang S."/>
        </authorList>
    </citation>
    <scope>NUCLEOTIDE SEQUENCE</scope>
</reference>